<dbReference type="Proteomes" id="UP000001307">
    <property type="component" value="Unassembled WGS sequence"/>
</dbReference>
<proteinExistence type="predicted"/>
<dbReference type="AlphaFoldDB" id="E4X9C7"/>
<dbReference type="InParanoid" id="E4X9C7"/>
<evidence type="ECO:0000313" key="2">
    <source>
        <dbReference type="Proteomes" id="UP000001307"/>
    </source>
</evidence>
<dbReference type="EMBL" id="FN653030">
    <property type="protein sequence ID" value="CBY19056.1"/>
    <property type="molecule type" value="Genomic_DNA"/>
</dbReference>
<sequence length="447" mass="50336">MLKSCLIQGLATNLPFAFLYAAHSSAVDTILKYGTKKQIDIVSIDAVSGFTTMPYIGNGVFYSEDGKVSGSGTIRFITSGRVTNMLLKVQLENGGETYALIPKNAKGVVIEENGQFTLIDVDVPIDGLIPTKFISGEDIISQDVTQYLQDTIHLLESSAVLGCMREQFDAASHSYSYIKDNMGRTLLKTDLVSLTLTNLMSEIYTLESIITCICGKRPWSSESLAAEIAAARLLANSSLQWFDELTSFLGPIQFEEPWKTNRKHLSRFCNTIPNNDMEMTIGLRGFQAALAQSANMEKRIFEAVPFSREFRRMMGWKANWRKTHPELVSFGYSFYKKGNSVNRRWTKRMVENLLDRTKKDGTGLFADEGNTATRWNKIYYEFACRDFAQNVVLHCEQYGSYLPEQQWIVSEMGKVATQLFAWGMCFGRSEKSHMAGVRGFELEKDLG</sequence>
<name>E4X9C7_OIKDI</name>
<accession>E4X9C7</accession>
<reference evidence="1" key="1">
    <citation type="journal article" date="2010" name="Science">
        <title>Plasticity of animal genome architecture unmasked by rapid evolution of a pelagic tunicate.</title>
        <authorList>
            <person name="Denoeud F."/>
            <person name="Henriet S."/>
            <person name="Mungpakdee S."/>
            <person name="Aury J.M."/>
            <person name="Da Silva C."/>
            <person name="Brinkmann H."/>
            <person name="Mikhaleva J."/>
            <person name="Olsen L.C."/>
            <person name="Jubin C."/>
            <person name="Canestro C."/>
            <person name="Bouquet J.M."/>
            <person name="Danks G."/>
            <person name="Poulain J."/>
            <person name="Campsteijn C."/>
            <person name="Adamski M."/>
            <person name="Cross I."/>
            <person name="Yadetie F."/>
            <person name="Muffato M."/>
            <person name="Louis A."/>
            <person name="Butcher S."/>
            <person name="Tsagkogeorga G."/>
            <person name="Konrad A."/>
            <person name="Singh S."/>
            <person name="Jensen M.F."/>
            <person name="Cong E.H."/>
            <person name="Eikeseth-Otteraa H."/>
            <person name="Noel B."/>
            <person name="Anthouard V."/>
            <person name="Porcel B.M."/>
            <person name="Kachouri-Lafond R."/>
            <person name="Nishino A."/>
            <person name="Ugolini M."/>
            <person name="Chourrout P."/>
            <person name="Nishida H."/>
            <person name="Aasland R."/>
            <person name="Huzurbazar S."/>
            <person name="Westhof E."/>
            <person name="Delsuc F."/>
            <person name="Lehrach H."/>
            <person name="Reinhardt R."/>
            <person name="Weissenbach J."/>
            <person name="Roy S.W."/>
            <person name="Artiguenave F."/>
            <person name="Postlethwait J.H."/>
            <person name="Manak J.R."/>
            <person name="Thompson E.M."/>
            <person name="Jaillon O."/>
            <person name="Du Pasquier L."/>
            <person name="Boudinot P."/>
            <person name="Liberles D.A."/>
            <person name="Volff J.N."/>
            <person name="Philippe H."/>
            <person name="Lenhard B."/>
            <person name="Roest Crollius H."/>
            <person name="Wincker P."/>
            <person name="Chourrout D."/>
        </authorList>
    </citation>
    <scope>NUCLEOTIDE SEQUENCE [LARGE SCALE GENOMIC DNA]</scope>
</reference>
<gene>
    <name evidence="1" type="ORF">GSOID_T00004475001</name>
</gene>
<organism evidence="1">
    <name type="scientific">Oikopleura dioica</name>
    <name type="common">Tunicate</name>
    <dbReference type="NCBI Taxonomy" id="34765"/>
    <lineage>
        <taxon>Eukaryota</taxon>
        <taxon>Metazoa</taxon>
        <taxon>Chordata</taxon>
        <taxon>Tunicata</taxon>
        <taxon>Appendicularia</taxon>
        <taxon>Copelata</taxon>
        <taxon>Oikopleuridae</taxon>
        <taxon>Oikopleura</taxon>
    </lineage>
</organism>
<keyword evidence="2" id="KW-1185">Reference proteome</keyword>
<protein>
    <submittedName>
        <fullName evidence="1">Uncharacterized protein</fullName>
    </submittedName>
</protein>
<dbReference type="OrthoDB" id="10330255at2759"/>
<evidence type="ECO:0000313" key="1">
    <source>
        <dbReference type="EMBL" id="CBY19056.1"/>
    </source>
</evidence>